<evidence type="ECO:0000313" key="2">
    <source>
        <dbReference type="EMBL" id="CAF1473059.1"/>
    </source>
</evidence>
<protein>
    <submittedName>
        <fullName evidence="2">Uncharacterized protein</fullName>
    </submittedName>
</protein>
<feature type="transmembrane region" description="Helical" evidence="1">
    <location>
        <begin position="177"/>
        <end position="194"/>
    </location>
</feature>
<dbReference type="AlphaFoldDB" id="A0A815R7Q9"/>
<dbReference type="Proteomes" id="UP000663829">
    <property type="component" value="Unassembled WGS sequence"/>
</dbReference>
<keyword evidence="1" id="KW-0812">Transmembrane</keyword>
<name>A0A815R7Q9_9BILA</name>
<keyword evidence="1" id="KW-1133">Transmembrane helix</keyword>
<gene>
    <name evidence="2" type="ORF">GPM918_LOCUS35535</name>
    <name evidence="3" type="ORF">SRO942_LOCUS36254</name>
</gene>
<dbReference type="EMBL" id="CAJOBC010086121">
    <property type="protein sequence ID" value="CAF4340112.1"/>
    <property type="molecule type" value="Genomic_DNA"/>
</dbReference>
<feature type="non-terminal residue" evidence="2">
    <location>
        <position position="1"/>
    </location>
</feature>
<sequence>MPEIIGVNTDVQTEPPLIQLSNSPCLSELLSYDTHVTSSCHVTRSRNIQTGIMNIDNDVWLFSHNEWPLQCHVHSNTGEFGGIISINEPSIVRVPCGNAIKCTNAELPSSACINRSVLIKSSVTGKHEQLSTIPWPIKTMTKQLISTYKLTISNSLKDILDDLKDNRLTVTSVIKEFGALVFVLVLSIIGYCLQKCYRNNGDCKPAWIMPKTPAEYGRRRETAR</sequence>
<accession>A0A815R7Q9</accession>
<evidence type="ECO:0000313" key="4">
    <source>
        <dbReference type="Proteomes" id="UP000663829"/>
    </source>
</evidence>
<keyword evidence="4" id="KW-1185">Reference proteome</keyword>
<dbReference type="EMBL" id="CAJNOQ010020651">
    <property type="protein sequence ID" value="CAF1473059.1"/>
    <property type="molecule type" value="Genomic_DNA"/>
</dbReference>
<evidence type="ECO:0000313" key="3">
    <source>
        <dbReference type="EMBL" id="CAF4340112.1"/>
    </source>
</evidence>
<dbReference type="OrthoDB" id="10004182at2759"/>
<keyword evidence="1" id="KW-0472">Membrane</keyword>
<reference evidence="2" key="1">
    <citation type="submission" date="2021-02" db="EMBL/GenBank/DDBJ databases">
        <authorList>
            <person name="Nowell W R."/>
        </authorList>
    </citation>
    <scope>NUCLEOTIDE SEQUENCE</scope>
</reference>
<comment type="caution">
    <text evidence="2">The sequence shown here is derived from an EMBL/GenBank/DDBJ whole genome shotgun (WGS) entry which is preliminary data.</text>
</comment>
<evidence type="ECO:0000256" key="1">
    <source>
        <dbReference type="SAM" id="Phobius"/>
    </source>
</evidence>
<organism evidence="2 4">
    <name type="scientific">Didymodactylos carnosus</name>
    <dbReference type="NCBI Taxonomy" id="1234261"/>
    <lineage>
        <taxon>Eukaryota</taxon>
        <taxon>Metazoa</taxon>
        <taxon>Spiralia</taxon>
        <taxon>Gnathifera</taxon>
        <taxon>Rotifera</taxon>
        <taxon>Eurotatoria</taxon>
        <taxon>Bdelloidea</taxon>
        <taxon>Philodinida</taxon>
        <taxon>Philodinidae</taxon>
        <taxon>Didymodactylos</taxon>
    </lineage>
</organism>
<dbReference type="Proteomes" id="UP000681722">
    <property type="component" value="Unassembled WGS sequence"/>
</dbReference>
<proteinExistence type="predicted"/>